<dbReference type="SUPFAM" id="SSF51569">
    <property type="entry name" value="Aldolase"/>
    <property type="match status" value="1"/>
</dbReference>
<reference evidence="3" key="1">
    <citation type="submission" date="2021-03" db="EMBL/GenBank/DDBJ databases">
        <title>Alkalibacter marinus sp. nov., isolated from tidal flat sediment.</title>
        <authorList>
            <person name="Namirimu T."/>
            <person name="Yang J.-A."/>
            <person name="Yang S.-H."/>
            <person name="Kim Y.-J."/>
            <person name="Kwon K.K."/>
        </authorList>
    </citation>
    <scope>NUCLEOTIDE SEQUENCE</scope>
    <source>
        <strain evidence="3">ES005</strain>
    </source>
</reference>
<protein>
    <submittedName>
        <fullName evidence="3">2-isopropylmalate synthase</fullName>
    </submittedName>
</protein>
<feature type="domain" description="Pyruvate carboxyltransferase" evidence="2">
    <location>
        <begin position="48"/>
        <end position="317"/>
    </location>
</feature>
<evidence type="ECO:0000259" key="2">
    <source>
        <dbReference type="PROSITE" id="PS50991"/>
    </source>
</evidence>
<evidence type="ECO:0000256" key="1">
    <source>
        <dbReference type="ARBA" id="ARBA00022679"/>
    </source>
</evidence>
<accession>A0A974XCS1</accession>
<dbReference type="Gene3D" id="3.20.20.70">
    <property type="entry name" value="Aldolase class I"/>
    <property type="match status" value="1"/>
</dbReference>
<dbReference type="AlphaFoldDB" id="A0A974XCS1"/>
<proteinExistence type="predicted"/>
<dbReference type="InterPro" id="IPR013785">
    <property type="entry name" value="Aldolase_TIM"/>
</dbReference>
<dbReference type="CDD" id="cd07947">
    <property type="entry name" value="DRE_TIM_Re_CS"/>
    <property type="match status" value="1"/>
</dbReference>
<dbReference type="PANTHER" id="PTHR42880">
    <property type="entry name" value="HOMOCITRATE SYNTHASE"/>
    <property type="match status" value="1"/>
</dbReference>
<dbReference type="RefSeq" id="WP_207298797.1">
    <property type="nucleotide sequence ID" value="NZ_CP071444.1"/>
</dbReference>
<keyword evidence="4" id="KW-1185">Reference proteome</keyword>
<sequence length="449" mass="50816">MDSRKSPYAYQAVDVMEPNLYGEYFPYSQVPVLSFDGGTTPMDLPEDIWITDTTFRDGQQSMSAFTVEQITALFDYLHRIDNKTGLIRTSEFFLYSEKDRKAVRACMEKGVEFPRITSWIRANASDFELVKEMEISETGLLMSCSDYHIFKKLKMSRTACMEMYLDVVKRALDHGIRPRCHLEDITRADFYGFVLPLVQNIQALGKEAGVQINIRLCDTLGLGVPYQGAALPRSIPALIHGLKTLAGVPSGALEWHGHNDYHNVVTNATTAWLHGASAVNTTMFGIGERTGNCPLEAMLIEYSQLKQDKKIDLTFLYEMRVFFEREFGYVMDPKRPFVGDDFNMTKAGVHADGIMKCEAIYNSFDTKRILNRPVVIKVNQTSGLAGIAAWMNNWMGESETKKISKKDPLVFQVKTWVDEQYDKGRTTAISDEELLAVTNRFSGRIKAVD</sequence>
<evidence type="ECO:0000313" key="4">
    <source>
        <dbReference type="Proteomes" id="UP000663499"/>
    </source>
</evidence>
<dbReference type="GO" id="GO:0016740">
    <property type="term" value="F:transferase activity"/>
    <property type="evidence" value="ECO:0007669"/>
    <property type="project" value="UniProtKB-KW"/>
</dbReference>
<gene>
    <name evidence="3" type="ORF">J0B03_06290</name>
</gene>
<dbReference type="Pfam" id="PF00682">
    <property type="entry name" value="HMGL-like"/>
    <property type="match status" value="1"/>
</dbReference>
<name>A0A974XCS1_9FIRM</name>
<dbReference type="PANTHER" id="PTHR42880:SF1">
    <property type="entry name" value="ISOPROPYLMALATE_HOMOCITRATE_CITRAMALATE SYNTHASE FAMILY PROTEIN"/>
    <property type="match status" value="1"/>
</dbReference>
<keyword evidence="1" id="KW-0808">Transferase</keyword>
<organism evidence="3 4">
    <name type="scientific">Alkalibacter rhizosphaerae</name>
    <dbReference type="NCBI Taxonomy" id="2815577"/>
    <lineage>
        <taxon>Bacteria</taxon>
        <taxon>Bacillati</taxon>
        <taxon>Bacillota</taxon>
        <taxon>Clostridia</taxon>
        <taxon>Eubacteriales</taxon>
        <taxon>Eubacteriaceae</taxon>
        <taxon>Alkalibacter</taxon>
    </lineage>
</organism>
<dbReference type="PROSITE" id="PS50991">
    <property type="entry name" value="PYR_CT"/>
    <property type="match status" value="1"/>
</dbReference>
<dbReference type="EMBL" id="CP071444">
    <property type="protein sequence ID" value="QSX07452.1"/>
    <property type="molecule type" value="Genomic_DNA"/>
</dbReference>
<dbReference type="InterPro" id="IPR000891">
    <property type="entry name" value="PYR_CT"/>
</dbReference>
<evidence type="ECO:0000313" key="3">
    <source>
        <dbReference type="EMBL" id="QSX07452.1"/>
    </source>
</evidence>
<dbReference type="KEGG" id="alka:J0B03_06290"/>
<dbReference type="Proteomes" id="UP000663499">
    <property type="component" value="Chromosome"/>
</dbReference>